<evidence type="ECO:0000256" key="4">
    <source>
        <dbReference type="SAM" id="SignalP"/>
    </source>
</evidence>
<dbReference type="Gene3D" id="3.40.50.2300">
    <property type="match status" value="2"/>
</dbReference>
<evidence type="ECO:0000313" key="6">
    <source>
        <dbReference type="EMBL" id="TCT31774.1"/>
    </source>
</evidence>
<evidence type="ECO:0000256" key="1">
    <source>
        <dbReference type="ARBA" id="ARBA00004196"/>
    </source>
</evidence>
<keyword evidence="7" id="KW-1185">Reference proteome</keyword>
<dbReference type="GO" id="GO:0030313">
    <property type="term" value="C:cell envelope"/>
    <property type="evidence" value="ECO:0007669"/>
    <property type="project" value="UniProtKB-SubCell"/>
</dbReference>
<dbReference type="AlphaFoldDB" id="A0A4R3NIV1"/>
<feature type="signal peptide" evidence="4">
    <location>
        <begin position="1"/>
        <end position="22"/>
    </location>
</feature>
<dbReference type="PANTHER" id="PTHR46847:SF1">
    <property type="entry name" value="D-ALLOSE-BINDING PERIPLASMIC PROTEIN-RELATED"/>
    <property type="match status" value="1"/>
</dbReference>
<dbReference type="InterPro" id="IPR028082">
    <property type="entry name" value="Peripla_BP_I"/>
</dbReference>
<dbReference type="OrthoDB" id="9804917at2"/>
<gene>
    <name evidence="6" type="ORF">EDC90_103923</name>
</gene>
<keyword evidence="3 4" id="KW-0732">Signal</keyword>
<dbReference type="InterPro" id="IPR025997">
    <property type="entry name" value="SBP_2_dom"/>
</dbReference>
<reference evidence="6 7" key="1">
    <citation type="submission" date="2019-03" db="EMBL/GenBank/DDBJ databases">
        <title>Freshwater and sediment microbial communities from various areas in North America, analyzing microbe dynamics in response to fracking.</title>
        <authorList>
            <person name="Lamendella R."/>
        </authorList>
    </citation>
    <scope>NUCLEOTIDE SEQUENCE [LARGE SCALE GENOMIC DNA]</scope>
    <source>
        <strain evidence="6 7">175.2</strain>
    </source>
</reference>
<dbReference type="SUPFAM" id="SSF53822">
    <property type="entry name" value="Periplasmic binding protein-like I"/>
    <property type="match status" value="1"/>
</dbReference>
<comment type="similarity">
    <text evidence="2">Belongs to the bacterial solute-binding protein 2 family.</text>
</comment>
<sequence>MKTLKYLIAASAFALTAGMAHAGEIAVIVKTTNSNFWQNVNKGAQAAIENQSEHTMSFDGPAAESDIADEVNLVENAINRGVAGIVLAPSDPEALGPVVNRAYQSGIPVVIIDSALADQYKDSYQAFLSTDNCAAGEQVAKRMIDEAGTTGKVAVMSYVAGVGSEIGRVGCFQDYIGENSDIEIVGPYYSESQMAKALNQTTDILAANPDLVGIFGANEPTAVGMGRAIVQAGKAGDLVALGFDGNADLQEFVRDGVLEAIAVQGSFAMGEKGVNTVIELLNGQKVEDFINTGVVMVDKENIDSDEAQNVLY</sequence>
<dbReference type="RefSeq" id="WP_132313886.1">
    <property type="nucleotide sequence ID" value="NZ_SMAR01000039.1"/>
</dbReference>
<dbReference type="GO" id="GO:0030246">
    <property type="term" value="F:carbohydrate binding"/>
    <property type="evidence" value="ECO:0007669"/>
    <property type="project" value="UniProtKB-ARBA"/>
</dbReference>
<dbReference type="PANTHER" id="PTHR46847">
    <property type="entry name" value="D-ALLOSE-BINDING PERIPLASMIC PROTEIN-RELATED"/>
    <property type="match status" value="1"/>
</dbReference>
<evidence type="ECO:0000259" key="5">
    <source>
        <dbReference type="Pfam" id="PF13407"/>
    </source>
</evidence>
<proteinExistence type="inferred from homology"/>
<name>A0A4R3NIV1_9HYPH</name>
<organism evidence="6 7">
    <name type="scientific">Martelella mediterranea</name>
    <dbReference type="NCBI Taxonomy" id="293089"/>
    <lineage>
        <taxon>Bacteria</taxon>
        <taxon>Pseudomonadati</taxon>
        <taxon>Pseudomonadota</taxon>
        <taxon>Alphaproteobacteria</taxon>
        <taxon>Hyphomicrobiales</taxon>
        <taxon>Aurantimonadaceae</taxon>
        <taxon>Martelella</taxon>
    </lineage>
</organism>
<comment type="subcellular location">
    <subcellularLocation>
        <location evidence="1">Cell envelope</location>
    </subcellularLocation>
</comment>
<evidence type="ECO:0000256" key="2">
    <source>
        <dbReference type="ARBA" id="ARBA00007639"/>
    </source>
</evidence>
<protein>
    <submittedName>
        <fullName evidence="6">Monosaccharide ABC transporter substrate-binding protein (CUT2 family)</fullName>
    </submittedName>
</protein>
<dbReference type="Pfam" id="PF13407">
    <property type="entry name" value="Peripla_BP_4"/>
    <property type="match status" value="1"/>
</dbReference>
<evidence type="ECO:0000313" key="7">
    <source>
        <dbReference type="Proteomes" id="UP000295097"/>
    </source>
</evidence>
<feature type="domain" description="Periplasmic binding protein" evidence="5">
    <location>
        <begin position="25"/>
        <end position="285"/>
    </location>
</feature>
<dbReference type="Proteomes" id="UP000295097">
    <property type="component" value="Unassembled WGS sequence"/>
</dbReference>
<comment type="caution">
    <text evidence="6">The sequence shown here is derived from an EMBL/GenBank/DDBJ whole genome shotgun (WGS) entry which is preliminary data.</text>
</comment>
<dbReference type="CDD" id="cd20008">
    <property type="entry name" value="PBP1_ABC_sugar_binding-like"/>
    <property type="match status" value="1"/>
</dbReference>
<evidence type="ECO:0000256" key="3">
    <source>
        <dbReference type="ARBA" id="ARBA00022729"/>
    </source>
</evidence>
<accession>A0A4R3NIV1</accession>
<dbReference type="EMBL" id="SMAR01000039">
    <property type="protein sequence ID" value="TCT31774.1"/>
    <property type="molecule type" value="Genomic_DNA"/>
</dbReference>
<feature type="chain" id="PRO_5020333016" evidence="4">
    <location>
        <begin position="23"/>
        <end position="312"/>
    </location>
</feature>